<sequence length="354" mass="40086">MMLVSSHSYFQPLKNALFMLFDQHVRRSEDIENLLAHILAQQVPTPGWKTPVRFNLGDRMTQHAVQAPQCPTIPATGDSVAKLLNYLGPRNLITLVVLLLTDYKIALFGKSFSALAEASRGLAALIYPFTYTGTLIPVLPKNLADYLMSPVPFLVGVHTDIWESRHCPDVIGCDIDGGKLVIPDNFIVPKLPDLVDKELVHRLTLVAKPALVSADLAFPPKKLVQSPGPILDKEVRAIFLLTLVRVLSNYRSSLQFSRIHPEVQTKLNRQEFLQSADPQDFKVKLSCAQSFQVFIQERGPSFRAIDLFDKMMEDYDEKKIEYDTQSITLERRVITVRNEFIMNEMPKWNDRVGI</sequence>
<evidence type="ECO:0000256" key="1">
    <source>
        <dbReference type="ARBA" id="ARBA00022658"/>
    </source>
</evidence>
<gene>
    <name evidence="3" type="ORF">GSOID_T00025294001</name>
</gene>
<evidence type="ECO:0000259" key="2">
    <source>
        <dbReference type="PROSITE" id="PS50211"/>
    </source>
</evidence>
<dbReference type="GO" id="GO:0005085">
    <property type="term" value="F:guanyl-nucleotide exchange factor activity"/>
    <property type="evidence" value="ECO:0007669"/>
    <property type="project" value="UniProtKB-KW"/>
</dbReference>
<feature type="domain" description="UDENN" evidence="2">
    <location>
        <begin position="1"/>
        <end position="305"/>
    </location>
</feature>
<dbReference type="InterPro" id="IPR051696">
    <property type="entry name" value="DENN_Domain_GEFs"/>
</dbReference>
<dbReference type="PANTHER" id="PTHR12296:SF16">
    <property type="entry name" value="C-MYC PROMOTER-BINDING PROTEIN"/>
    <property type="match status" value="1"/>
</dbReference>
<keyword evidence="1" id="KW-0344">Guanine-nucleotide releasing factor</keyword>
<dbReference type="InterPro" id="IPR005112">
    <property type="entry name" value="dDENN_dom"/>
</dbReference>
<evidence type="ECO:0000313" key="3">
    <source>
        <dbReference type="EMBL" id="CBY31391.1"/>
    </source>
</evidence>
<dbReference type="Gene3D" id="3.40.50.11500">
    <property type="match status" value="1"/>
</dbReference>
<dbReference type="InterPro" id="IPR043153">
    <property type="entry name" value="DENN_C"/>
</dbReference>
<protein>
    <recommendedName>
        <fullName evidence="2">UDENN domain-containing protein</fullName>
    </recommendedName>
</protein>
<dbReference type="SMART" id="SM00801">
    <property type="entry name" value="dDENN"/>
    <property type="match status" value="1"/>
</dbReference>
<dbReference type="InterPro" id="IPR037516">
    <property type="entry name" value="Tripartite_DENN"/>
</dbReference>
<organism evidence="3">
    <name type="scientific">Oikopleura dioica</name>
    <name type="common">Tunicate</name>
    <dbReference type="NCBI Taxonomy" id="34765"/>
    <lineage>
        <taxon>Eukaryota</taxon>
        <taxon>Metazoa</taxon>
        <taxon>Chordata</taxon>
        <taxon>Tunicata</taxon>
        <taxon>Appendicularia</taxon>
        <taxon>Copelata</taxon>
        <taxon>Oikopleuridae</taxon>
        <taxon>Oikopleura</taxon>
    </lineage>
</organism>
<reference evidence="3" key="1">
    <citation type="journal article" date="2010" name="Science">
        <title>Plasticity of animal genome architecture unmasked by rapid evolution of a pelagic tunicate.</title>
        <authorList>
            <person name="Denoeud F."/>
            <person name="Henriet S."/>
            <person name="Mungpakdee S."/>
            <person name="Aury J.M."/>
            <person name="Da Silva C."/>
            <person name="Brinkmann H."/>
            <person name="Mikhaleva J."/>
            <person name="Olsen L.C."/>
            <person name="Jubin C."/>
            <person name="Canestro C."/>
            <person name="Bouquet J.M."/>
            <person name="Danks G."/>
            <person name="Poulain J."/>
            <person name="Campsteijn C."/>
            <person name="Adamski M."/>
            <person name="Cross I."/>
            <person name="Yadetie F."/>
            <person name="Muffato M."/>
            <person name="Louis A."/>
            <person name="Butcher S."/>
            <person name="Tsagkogeorga G."/>
            <person name="Konrad A."/>
            <person name="Singh S."/>
            <person name="Jensen M.F."/>
            <person name="Cong E.H."/>
            <person name="Eikeseth-Otteraa H."/>
            <person name="Noel B."/>
            <person name="Anthouard V."/>
            <person name="Porcel B.M."/>
            <person name="Kachouri-Lafond R."/>
            <person name="Nishino A."/>
            <person name="Ugolini M."/>
            <person name="Chourrout P."/>
            <person name="Nishida H."/>
            <person name="Aasland R."/>
            <person name="Huzurbazar S."/>
            <person name="Westhof E."/>
            <person name="Delsuc F."/>
            <person name="Lehrach H."/>
            <person name="Reinhardt R."/>
            <person name="Weissenbach J."/>
            <person name="Roy S.W."/>
            <person name="Artiguenave F."/>
            <person name="Postlethwait J.H."/>
            <person name="Manak J.R."/>
            <person name="Thompson E.M."/>
            <person name="Jaillon O."/>
            <person name="Du Pasquier L."/>
            <person name="Boudinot P."/>
            <person name="Liberles D.A."/>
            <person name="Volff J.N."/>
            <person name="Philippe H."/>
            <person name="Lenhard B."/>
            <person name="Roest Crollius H."/>
            <person name="Wincker P."/>
            <person name="Chourrout D."/>
        </authorList>
    </citation>
    <scope>NUCLEOTIDE SEQUENCE [LARGE SCALE GENOMIC DNA]</scope>
</reference>
<dbReference type="PANTHER" id="PTHR12296">
    <property type="entry name" value="DENN DOMAIN-CONTAINING PROTEIN 4"/>
    <property type="match status" value="1"/>
</dbReference>
<name>E4Y6Z1_OIKDI</name>
<dbReference type="Pfam" id="PF02141">
    <property type="entry name" value="DENN"/>
    <property type="match status" value="1"/>
</dbReference>
<proteinExistence type="predicted"/>
<dbReference type="AlphaFoldDB" id="E4Y6Z1"/>
<accession>E4Y6Z1</accession>
<dbReference type="GO" id="GO:0031410">
    <property type="term" value="C:cytoplasmic vesicle"/>
    <property type="evidence" value="ECO:0007669"/>
    <property type="project" value="TreeGrafter"/>
</dbReference>
<dbReference type="InterPro" id="IPR001194">
    <property type="entry name" value="cDENN_dom"/>
</dbReference>
<dbReference type="SMART" id="SM00799">
    <property type="entry name" value="DENN"/>
    <property type="match status" value="1"/>
</dbReference>
<dbReference type="GO" id="GO:0032483">
    <property type="term" value="P:regulation of Rab protein signal transduction"/>
    <property type="evidence" value="ECO:0007669"/>
    <property type="project" value="TreeGrafter"/>
</dbReference>
<dbReference type="PROSITE" id="PS50211">
    <property type="entry name" value="DENN"/>
    <property type="match status" value="1"/>
</dbReference>
<dbReference type="Proteomes" id="UP000011014">
    <property type="component" value="Unassembled WGS sequence"/>
</dbReference>
<dbReference type="EMBL" id="FN654301">
    <property type="protein sequence ID" value="CBY31391.1"/>
    <property type="molecule type" value="Genomic_DNA"/>
</dbReference>